<reference evidence="7" key="1">
    <citation type="journal article" date="2019" name="Int. J. Syst. Evol. Microbiol.">
        <title>The Global Catalogue of Microorganisms (GCM) 10K type strain sequencing project: providing services to taxonomists for standard genome sequencing and annotation.</title>
        <authorList>
            <consortium name="The Broad Institute Genomics Platform"/>
            <consortium name="The Broad Institute Genome Sequencing Center for Infectious Disease"/>
            <person name="Wu L."/>
            <person name="Ma J."/>
        </authorList>
    </citation>
    <scope>NUCLEOTIDE SEQUENCE [LARGE SCALE GENOMIC DNA]</scope>
    <source>
        <strain evidence="7">JCM 18303</strain>
    </source>
</reference>
<accession>A0ABP9PQM2</accession>
<dbReference type="InterPro" id="IPR023772">
    <property type="entry name" value="DNA-bd_HTH_TetR-type_CS"/>
</dbReference>
<keyword evidence="1" id="KW-0805">Transcription regulation</keyword>
<dbReference type="InterPro" id="IPR009057">
    <property type="entry name" value="Homeodomain-like_sf"/>
</dbReference>
<evidence type="ECO:0000313" key="7">
    <source>
        <dbReference type="Proteomes" id="UP001428817"/>
    </source>
</evidence>
<dbReference type="InterPro" id="IPR041669">
    <property type="entry name" value="TetR_C_15"/>
</dbReference>
<dbReference type="EMBL" id="BAABJP010000007">
    <property type="protein sequence ID" value="GAA5150522.1"/>
    <property type="molecule type" value="Genomic_DNA"/>
</dbReference>
<name>A0ABP9PQM2_9PSEU</name>
<gene>
    <name evidence="6" type="ORF">GCM10023321_16060</name>
</gene>
<dbReference type="PANTHER" id="PTHR30055:SF234">
    <property type="entry name" value="HTH-TYPE TRANSCRIPTIONAL REGULATOR BETI"/>
    <property type="match status" value="1"/>
</dbReference>
<feature type="domain" description="HTH tetR-type" evidence="5">
    <location>
        <begin position="1"/>
        <end position="59"/>
    </location>
</feature>
<evidence type="ECO:0000256" key="1">
    <source>
        <dbReference type="ARBA" id="ARBA00023015"/>
    </source>
</evidence>
<dbReference type="PRINTS" id="PR00455">
    <property type="entry name" value="HTHTETR"/>
</dbReference>
<dbReference type="SUPFAM" id="SSF46689">
    <property type="entry name" value="Homeodomain-like"/>
    <property type="match status" value="1"/>
</dbReference>
<dbReference type="Gene3D" id="1.10.357.10">
    <property type="entry name" value="Tetracycline Repressor, domain 2"/>
    <property type="match status" value="1"/>
</dbReference>
<organism evidence="6 7">
    <name type="scientific">Pseudonocardia eucalypti</name>
    <dbReference type="NCBI Taxonomy" id="648755"/>
    <lineage>
        <taxon>Bacteria</taxon>
        <taxon>Bacillati</taxon>
        <taxon>Actinomycetota</taxon>
        <taxon>Actinomycetes</taxon>
        <taxon>Pseudonocardiales</taxon>
        <taxon>Pseudonocardiaceae</taxon>
        <taxon>Pseudonocardia</taxon>
    </lineage>
</organism>
<evidence type="ECO:0000259" key="5">
    <source>
        <dbReference type="PROSITE" id="PS50977"/>
    </source>
</evidence>
<dbReference type="InterPro" id="IPR050109">
    <property type="entry name" value="HTH-type_TetR-like_transc_reg"/>
</dbReference>
<feature type="DNA-binding region" description="H-T-H motif" evidence="4">
    <location>
        <begin position="22"/>
        <end position="41"/>
    </location>
</feature>
<comment type="caution">
    <text evidence="6">The sequence shown here is derived from an EMBL/GenBank/DDBJ whole genome shotgun (WGS) entry which is preliminary data.</text>
</comment>
<evidence type="ECO:0000256" key="3">
    <source>
        <dbReference type="ARBA" id="ARBA00023163"/>
    </source>
</evidence>
<evidence type="ECO:0000256" key="2">
    <source>
        <dbReference type="ARBA" id="ARBA00023125"/>
    </source>
</evidence>
<evidence type="ECO:0000256" key="4">
    <source>
        <dbReference type="PROSITE-ProRule" id="PRU00335"/>
    </source>
</evidence>
<dbReference type="Pfam" id="PF17918">
    <property type="entry name" value="TetR_C_15"/>
    <property type="match status" value="1"/>
</dbReference>
<keyword evidence="7" id="KW-1185">Reference proteome</keyword>
<protein>
    <submittedName>
        <fullName evidence="6">TetR/AcrR family transcriptional regulator</fullName>
    </submittedName>
</protein>
<dbReference type="PANTHER" id="PTHR30055">
    <property type="entry name" value="HTH-TYPE TRANSCRIPTIONAL REGULATOR RUTR"/>
    <property type="match status" value="1"/>
</dbReference>
<dbReference type="Pfam" id="PF00440">
    <property type="entry name" value="TetR_N"/>
    <property type="match status" value="1"/>
</dbReference>
<keyword evidence="2 4" id="KW-0238">DNA-binding</keyword>
<sequence>MVRAILDAARTVLENDGYSAASTNKIARAARISPGSLYQYFPDKDAIVAAVVQEYTDQLVARVTGHLLSKIGTCGERELIRESLQVTLDALEEQPELVRAISENTPRLGVSQKIAAVEERIGELVLAHLRLRSQPVPRSSVRVWMSVRVVEHLTMRYVLDRPPIERDVFLDEVTDLIVRYAYT</sequence>
<dbReference type="InterPro" id="IPR001647">
    <property type="entry name" value="HTH_TetR"/>
</dbReference>
<dbReference type="PROSITE" id="PS01081">
    <property type="entry name" value="HTH_TETR_1"/>
    <property type="match status" value="1"/>
</dbReference>
<keyword evidence="3" id="KW-0804">Transcription</keyword>
<evidence type="ECO:0000313" key="6">
    <source>
        <dbReference type="EMBL" id="GAA5150522.1"/>
    </source>
</evidence>
<dbReference type="PROSITE" id="PS50977">
    <property type="entry name" value="HTH_TETR_2"/>
    <property type="match status" value="1"/>
</dbReference>
<dbReference type="Proteomes" id="UP001428817">
    <property type="component" value="Unassembled WGS sequence"/>
</dbReference>
<proteinExistence type="predicted"/>